<evidence type="ECO:0000313" key="2">
    <source>
        <dbReference type="EMBL" id="KAF2557364.1"/>
    </source>
</evidence>
<protein>
    <submittedName>
        <fullName evidence="2">Uncharacterized protein</fullName>
    </submittedName>
</protein>
<dbReference type="Proteomes" id="UP000712281">
    <property type="component" value="Unassembled WGS sequence"/>
</dbReference>
<organism evidence="2 3">
    <name type="scientific">Brassica cretica</name>
    <name type="common">Mustard</name>
    <dbReference type="NCBI Taxonomy" id="69181"/>
    <lineage>
        <taxon>Eukaryota</taxon>
        <taxon>Viridiplantae</taxon>
        <taxon>Streptophyta</taxon>
        <taxon>Embryophyta</taxon>
        <taxon>Tracheophyta</taxon>
        <taxon>Spermatophyta</taxon>
        <taxon>Magnoliopsida</taxon>
        <taxon>eudicotyledons</taxon>
        <taxon>Gunneridae</taxon>
        <taxon>Pentapetalae</taxon>
        <taxon>rosids</taxon>
        <taxon>malvids</taxon>
        <taxon>Brassicales</taxon>
        <taxon>Brassicaceae</taxon>
        <taxon>Brassiceae</taxon>
        <taxon>Brassica</taxon>
    </lineage>
</organism>
<comment type="caution">
    <text evidence="2">The sequence shown here is derived from an EMBL/GenBank/DDBJ whole genome shotgun (WGS) entry which is preliminary data.</text>
</comment>
<evidence type="ECO:0000256" key="1">
    <source>
        <dbReference type="SAM" id="MobiDB-lite"/>
    </source>
</evidence>
<proteinExistence type="predicted"/>
<evidence type="ECO:0000313" key="3">
    <source>
        <dbReference type="Proteomes" id="UP000712281"/>
    </source>
</evidence>
<reference evidence="2" key="1">
    <citation type="submission" date="2019-12" db="EMBL/GenBank/DDBJ databases">
        <title>Genome sequencing and annotation of Brassica cretica.</title>
        <authorList>
            <person name="Studholme D.J."/>
            <person name="Sarris P.F."/>
        </authorList>
    </citation>
    <scope>NUCLEOTIDE SEQUENCE</scope>
    <source>
        <strain evidence="2">PFS-001/15</strain>
        <tissue evidence="2">Leaf</tissue>
    </source>
</reference>
<dbReference type="EMBL" id="QGKW02001940">
    <property type="protein sequence ID" value="KAF2557364.1"/>
    <property type="molecule type" value="Genomic_DNA"/>
</dbReference>
<feature type="region of interest" description="Disordered" evidence="1">
    <location>
        <begin position="26"/>
        <end position="62"/>
    </location>
</feature>
<gene>
    <name evidence="2" type="ORF">F2Q68_00017576</name>
</gene>
<name>A0A8S9HJ96_BRACR</name>
<accession>A0A8S9HJ96</accession>
<feature type="compositionally biased region" description="Basic and acidic residues" evidence="1">
    <location>
        <begin position="28"/>
        <end position="50"/>
    </location>
</feature>
<sequence length="141" mass="15382">MAMSLEDNFSHDVTCFKGRCYTHCVAQPDREPNRPPALDRNRPPSAELRDGSQPSPSMPAASHLVRPWRVQGGGGSAIKRLAAPPPLFKFACSDFGRPETSGVGEKLMEVDMLLLDSQATMMPAKLTMLQVHEAHRAAEAV</sequence>
<dbReference type="AlphaFoldDB" id="A0A8S9HJ96"/>